<evidence type="ECO:0000259" key="2">
    <source>
        <dbReference type="Pfam" id="PF00476"/>
    </source>
</evidence>
<accession>A0A382VRC3</accession>
<dbReference type="SUPFAM" id="SSF56672">
    <property type="entry name" value="DNA/RNA polymerases"/>
    <property type="match status" value="1"/>
</dbReference>
<keyword evidence="1" id="KW-0235">DNA replication</keyword>
<dbReference type="GO" id="GO:0006261">
    <property type="term" value="P:DNA-templated DNA replication"/>
    <property type="evidence" value="ECO:0007669"/>
    <property type="project" value="InterPro"/>
</dbReference>
<feature type="domain" description="DNA-directed DNA polymerase family A palm" evidence="2">
    <location>
        <begin position="2"/>
        <end position="60"/>
    </location>
</feature>
<dbReference type="InterPro" id="IPR001098">
    <property type="entry name" value="DNA-dir_DNA_pol_A_palm_dom"/>
</dbReference>
<dbReference type="GO" id="GO:0006302">
    <property type="term" value="P:double-strand break repair"/>
    <property type="evidence" value="ECO:0007669"/>
    <property type="project" value="TreeGrafter"/>
</dbReference>
<feature type="non-terminal residue" evidence="3">
    <location>
        <position position="1"/>
    </location>
</feature>
<name>A0A382VRC3_9ZZZZ</name>
<dbReference type="GO" id="GO:0003887">
    <property type="term" value="F:DNA-directed DNA polymerase activity"/>
    <property type="evidence" value="ECO:0007669"/>
    <property type="project" value="InterPro"/>
</dbReference>
<evidence type="ECO:0000313" key="3">
    <source>
        <dbReference type="EMBL" id="SVD48930.1"/>
    </source>
</evidence>
<organism evidence="3">
    <name type="scientific">marine metagenome</name>
    <dbReference type="NCBI Taxonomy" id="408172"/>
    <lineage>
        <taxon>unclassified sequences</taxon>
        <taxon>metagenomes</taxon>
        <taxon>ecological metagenomes</taxon>
    </lineage>
</organism>
<dbReference type="InterPro" id="IPR043502">
    <property type="entry name" value="DNA/RNA_pol_sf"/>
</dbReference>
<evidence type="ECO:0000256" key="1">
    <source>
        <dbReference type="ARBA" id="ARBA00022705"/>
    </source>
</evidence>
<dbReference type="PANTHER" id="PTHR10133:SF27">
    <property type="entry name" value="DNA POLYMERASE NU"/>
    <property type="match status" value="1"/>
</dbReference>
<sequence length="62" mass="7427">LKSEIYQSKMILQIHDELLFESPKFEIDKLAVMVQKEMEEAVQLSVPLKVEWNYGENWYEAH</sequence>
<reference evidence="3" key="1">
    <citation type="submission" date="2018-05" db="EMBL/GenBank/DDBJ databases">
        <authorList>
            <person name="Lanie J.A."/>
            <person name="Ng W.-L."/>
            <person name="Kazmierczak K.M."/>
            <person name="Andrzejewski T.M."/>
            <person name="Davidsen T.M."/>
            <person name="Wayne K.J."/>
            <person name="Tettelin H."/>
            <person name="Glass J.I."/>
            <person name="Rusch D."/>
            <person name="Podicherti R."/>
            <person name="Tsui H.-C.T."/>
            <person name="Winkler M.E."/>
        </authorList>
    </citation>
    <scope>NUCLEOTIDE SEQUENCE</scope>
</reference>
<gene>
    <name evidence="3" type="ORF">METZ01_LOCUS401784</name>
</gene>
<dbReference type="AlphaFoldDB" id="A0A382VRC3"/>
<proteinExistence type="predicted"/>
<dbReference type="EMBL" id="UINC01153938">
    <property type="protein sequence ID" value="SVD48930.1"/>
    <property type="molecule type" value="Genomic_DNA"/>
</dbReference>
<dbReference type="GO" id="GO:0003677">
    <property type="term" value="F:DNA binding"/>
    <property type="evidence" value="ECO:0007669"/>
    <property type="project" value="InterPro"/>
</dbReference>
<protein>
    <recommendedName>
        <fullName evidence="2">DNA-directed DNA polymerase family A palm domain-containing protein</fullName>
    </recommendedName>
</protein>
<dbReference type="InterPro" id="IPR002298">
    <property type="entry name" value="DNA_polymerase_A"/>
</dbReference>
<dbReference type="Gene3D" id="3.30.70.370">
    <property type="match status" value="1"/>
</dbReference>
<dbReference type="Pfam" id="PF00476">
    <property type="entry name" value="DNA_pol_A"/>
    <property type="match status" value="1"/>
</dbReference>
<dbReference type="PANTHER" id="PTHR10133">
    <property type="entry name" value="DNA POLYMERASE I"/>
    <property type="match status" value="1"/>
</dbReference>